<evidence type="ECO:0000313" key="4">
    <source>
        <dbReference type="EMBL" id="KAL2102828.1"/>
    </source>
</evidence>
<dbReference type="Proteomes" id="UP001591681">
    <property type="component" value="Unassembled WGS sequence"/>
</dbReference>
<evidence type="ECO:0000256" key="2">
    <source>
        <dbReference type="ARBA" id="ARBA00022723"/>
    </source>
</evidence>
<name>A0ABD1KVR9_9TELE</name>
<organism evidence="4 5">
    <name type="scientific">Coilia grayii</name>
    <name type="common">Gray's grenadier anchovy</name>
    <dbReference type="NCBI Taxonomy" id="363190"/>
    <lineage>
        <taxon>Eukaryota</taxon>
        <taxon>Metazoa</taxon>
        <taxon>Chordata</taxon>
        <taxon>Craniata</taxon>
        <taxon>Vertebrata</taxon>
        <taxon>Euteleostomi</taxon>
        <taxon>Actinopterygii</taxon>
        <taxon>Neopterygii</taxon>
        <taxon>Teleostei</taxon>
        <taxon>Clupei</taxon>
        <taxon>Clupeiformes</taxon>
        <taxon>Clupeoidei</taxon>
        <taxon>Engraulidae</taxon>
        <taxon>Coilinae</taxon>
        <taxon>Coilia</taxon>
    </lineage>
</organism>
<dbReference type="InterPro" id="IPR027806">
    <property type="entry name" value="HARBI1_dom"/>
</dbReference>
<comment type="cofactor">
    <cofactor evidence="1">
        <name>a divalent metal cation</name>
        <dbReference type="ChEBI" id="CHEBI:60240"/>
    </cofactor>
</comment>
<evidence type="ECO:0000256" key="1">
    <source>
        <dbReference type="ARBA" id="ARBA00001968"/>
    </source>
</evidence>
<evidence type="ECO:0000313" key="5">
    <source>
        <dbReference type="Proteomes" id="UP001591681"/>
    </source>
</evidence>
<dbReference type="PANTHER" id="PTHR23080:SF143">
    <property type="entry name" value="SI:DKEY-56D12.4"/>
    <property type="match status" value="1"/>
</dbReference>
<evidence type="ECO:0000259" key="3">
    <source>
        <dbReference type="Pfam" id="PF13359"/>
    </source>
</evidence>
<dbReference type="AlphaFoldDB" id="A0ABD1KVR9"/>
<dbReference type="GO" id="GO:0046872">
    <property type="term" value="F:metal ion binding"/>
    <property type="evidence" value="ECO:0007669"/>
    <property type="project" value="UniProtKB-KW"/>
</dbReference>
<comment type="caution">
    <text evidence="4">The sequence shown here is derived from an EMBL/GenBank/DDBJ whole genome shotgun (WGS) entry which is preliminary data.</text>
</comment>
<dbReference type="PANTHER" id="PTHR23080">
    <property type="entry name" value="THAP DOMAIN PROTEIN"/>
    <property type="match status" value="1"/>
</dbReference>
<proteinExistence type="predicted"/>
<sequence length="119" mass="13800">MARRLFSLLPDGSRLKKLLDRWMGCNTRNTEGFMAYGGRSSDKYINTHSGFLKYLCPGDEVMADRGFVIQDLLRERKVKLVVPAFTNRGLPLHEEDITNTRRIANVREHAERVIRHLKN</sequence>
<protein>
    <recommendedName>
        <fullName evidence="3">DDE Tnp4 domain-containing protein</fullName>
    </recommendedName>
</protein>
<dbReference type="Pfam" id="PF13359">
    <property type="entry name" value="DDE_Tnp_4"/>
    <property type="match status" value="1"/>
</dbReference>
<keyword evidence="2" id="KW-0479">Metal-binding</keyword>
<keyword evidence="5" id="KW-1185">Reference proteome</keyword>
<dbReference type="EMBL" id="JBHFQA010000002">
    <property type="protein sequence ID" value="KAL2102828.1"/>
    <property type="molecule type" value="Genomic_DNA"/>
</dbReference>
<accession>A0ABD1KVR9</accession>
<gene>
    <name evidence="4" type="ORF">ACEWY4_001996</name>
</gene>
<reference evidence="4 5" key="1">
    <citation type="submission" date="2024-09" db="EMBL/GenBank/DDBJ databases">
        <title>A chromosome-level genome assembly of Gray's grenadier anchovy, Coilia grayii.</title>
        <authorList>
            <person name="Fu Z."/>
        </authorList>
    </citation>
    <scope>NUCLEOTIDE SEQUENCE [LARGE SCALE GENOMIC DNA]</scope>
    <source>
        <strain evidence="4">G4</strain>
        <tissue evidence="4">Muscle</tissue>
    </source>
</reference>
<feature type="domain" description="DDE Tnp4" evidence="3">
    <location>
        <begin position="35"/>
        <end position="118"/>
    </location>
</feature>